<dbReference type="KEGG" id="mwo:MWSIV6_1091"/>
<accession>A0A9E7RRH6</accession>
<dbReference type="GeneID" id="58978722"/>
<sequence>MQKNAAALLMVLLGLIILAFPLLGIVPFSLISGFIVLMVGIGLMLAGIAEMGESAGLGILELALGLIALIIGLGFIFNPALFSWLIGFLVWIVGLLIIVAGVGAAVTGSAGSRWNGVIAIVIGLIYIIAGTFLANPLVLGTLIGLWLIINGAVMFMARD</sequence>
<evidence type="ECO:0000256" key="1">
    <source>
        <dbReference type="SAM" id="Phobius"/>
    </source>
</evidence>
<reference evidence="2" key="1">
    <citation type="submission" date="2022-09" db="EMBL/GenBank/DDBJ databases">
        <title>Characterization of three MwoI isoschizomers from sequenced genome and metagenomes.</title>
        <authorList>
            <person name="Fomenkov A."/>
            <person name="Xu S.Y."/>
            <person name="Roberts R.J."/>
        </authorList>
    </citation>
    <scope>NUCLEOTIDE SEQUENCE</scope>
    <source>
        <strain evidence="2">DSM 2970</strain>
    </source>
</reference>
<proteinExistence type="predicted"/>
<feature type="transmembrane region" description="Helical" evidence="1">
    <location>
        <begin position="114"/>
        <end position="133"/>
    </location>
</feature>
<protein>
    <submittedName>
        <fullName evidence="2">DUF308 domain-containing protein</fullName>
    </submittedName>
</protein>
<dbReference type="InterPro" id="IPR005325">
    <property type="entry name" value="DUF308_memb"/>
</dbReference>
<feature type="transmembrane region" description="Helical" evidence="1">
    <location>
        <begin position="83"/>
        <end position="107"/>
    </location>
</feature>
<keyword evidence="1" id="KW-0812">Transmembrane</keyword>
<feature type="transmembrane region" description="Helical" evidence="1">
    <location>
        <begin position="139"/>
        <end position="157"/>
    </location>
</feature>
<dbReference type="EMBL" id="CP104550">
    <property type="protein sequence ID" value="UXH31014.1"/>
    <property type="molecule type" value="Genomic_DNA"/>
</dbReference>
<feature type="transmembrane region" description="Helical" evidence="1">
    <location>
        <begin position="55"/>
        <end position="77"/>
    </location>
</feature>
<dbReference type="AlphaFoldDB" id="A0A9E7RRH6"/>
<dbReference type="Pfam" id="PF03729">
    <property type="entry name" value="DUF308"/>
    <property type="match status" value="1"/>
</dbReference>
<dbReference type="Proteomes" id="UP001065373">
    <property type="component" value="Chromosome"/>
</dbReference>
<organism evidence="2">
    <name type="scientific">Methanothermobacter wolfeii</name>
    <name type="common">Methanobacterium wolfei</name>
    <dbReference type="NCBI Taxonomy" id="145261"/>
    <lineage>
        <taxon>Archaea</taxon>
        <taxon>Methanobacteriati</taxon>
        <taxon>Methanobacteriota</taxon>
        <taxon>Methanomada group</taxon>
        <taxon>Methanobacteria</taxon>
        <taxon>Methanobacteriales</taxon>
        <taxon>Methanobacteriaceae</taxon>
        <taxon>Methanothermobacter</taxon>
    </lineage>
</organism>
<keyword evidence="1" id="KW-1133">Transmembrane helix</keyword>
<evidence type="ECO:0000313" key="2">
    <source>
        <dbReference type="EMBL" id="UXH31014.1"/>
    </source>
</evidence>
<name>A0A9E7RRH6_METWO</name>
<feature type="transmembrane region" description="Helical" evidence="1">
    <location>
        <begin position="29"/>
        <end position="48"/>
    </location>
</feature>
<keyword evidence="1" id="KW-0472">Membrane</keyword>
<gene>
    <name evidence="2" type="ORF">N5910_05555</name>
</gene>
<dbReference type="RefSeq" id="WP_084531224.1">
    <property type="nucleotide sequence ID" value="NZ_CP104550.1"/>
</dbReference>